<evidence type="ECO:0000256" key="8">
    <source>
        <dbReference type="ARBA" id="ARBA00023012"/>
    </source>
</evidence>
<keyword evidence="10" id="KW-0238">DNA-binding</keyword>
<dbReference type="PANTHER" id="PTHR32071">
    <property type="entry name" value="TRANSCRIPTIONAL REGULATORY PROTEIN"/>
    <property type="match status" value="1"/>
</dbReference>
<dbReference type="Pfam" id="PF25601">
    <property type="entry name" value="AAA_lid_14"/>
    <property type="match status" value="1"/>
</dbReference>
<dbReference type="Gene3D" id="3.40.50.2300">
    <property type="match status" value="1"/>
</dbReference>
<dbReference type="GO" id="GO:0000160">
    <property type="term" value="P:phosphorelay signal transduction system"/>
    <property type="evidence" value="ECO:0007669"/>
    <property type="project" value="UniProtKB-KW"/>
</dbReference>
<dbReference type="Gene3D" id="1.10.10.60">
    <property type="entry name" value="Homeodomain-like"/>
    <property type="match status" value="1"/>
</dbReference>
<keyword evidence="7" id="KW-0067">ATP-binding</keyword>
<dbReference type="GO" id="GO:0005737">
    <property type="term" value="C:cytoplasm"/>
    <property type="evidence" value="ECO:0007669"/>
    <property type="project" value="UniProtKB-SubCell"/>
</dbReference>
<dbReference type="Gene3D" id="1.10.8.60">
    <property type="match status" value="1"/>
</dbReference>
<dbReference type="GO" id="GO:0006355">
    <property type="term" value="P:regulation of DNA-templated transcription"/>
    <property type="evidence" value="ECO:0007669"/>
    <property type="project" value="InterPro"/>
</dbReference>
<dbReference type="PROSITE" id="PS00675">
    <property type="entry name" value="SIGMA54_INTERACT_1"/>
    <property type="match status" value="1"/>
</dbReference>
<evidence type="ECO:0000256" key="15">
    <source>
        <dbReference type="ARBA" id="ARBA00031910"/>
    </source>
</evidence>
<keyword evidence="8" id="KW-0902">Two-component regulatory system</keyword>
<keyword evidence="12" id="KW-0804">Transcription</keyword>
<dbReference type="InterPro" id="IPR058031">
    <property type="entry name" value="AAA_lid_NorR"/>
</dbReference>
<dbReference type="SUPFAM" id="SSF46689">
    <property type="entry name" value="Homeodomain-like"/>
    <property type="match status" value="1"/>
</dbReference>
<evidence type="ECO:0000313" key="19">
    <source>
        <dbReference type="EMBL" id="MBI3014972.1"/>
    </source>
</evidence>
<dbReference type="SUPFAM" id="SSF52172">
    <property type="entry name" value="CheY-like"/>
    <property type="match status" value="1"/>
</dbReference>
<evidence type="ECO:0000259" key="17">
    <source>
        <dbReference type="PROSITE" id="PS50045"/>
    </source>
</evidence>
<dbReference type="SUPFAM" id="SSF52540">
    <property type="entry name" value="P-loop containing nucleoside triphosphate hydrolases"/>
    <property type="match status" value="1"/>
</dbReference>
<dbReference type="InterPro" id="IPR027417">
    <property type="entry name" value="P-loop_NTPase"/>
</dbReference>
<evidence type="ECO:0000256" key="16">
    <source>
        <dbReference type="PROSITE-ProRule" id="PRU00169"/>
    </source>
</evidence>
<dbReference type="PROSITE" id="PS00676">
    <property type="entry name" value="SIGMA54_INTERACT_2"/>
    <property type="match status" value="1"/>
</dbReference>
<feature type="modified residue" description="4-aspartylphosphate" evidence="16">
    <location>
        <position position="56"/>
    </location>
</feature>
<dbReference type="FunFam" id="3.40.50.300:FF:000006">
    <property type="entry name" value="DNA-binding transcriptional regulator NtrC"/>
    <property type="match status" value="1"/>
</dbReference>
<dbReference type="PROSITE" id="PS50110">
    <property type="entry name" value="RESPONSE_REGULATORY"/>
    <property type="match status" value="1"/>
</dbReference>
<dbReference type="Proteomes" id="UP000741360">
    <property type="component" value="Unassembled WGS sequence"/>
</dbReference>
<dbReference type="AlphaFoldDB" id="A0A932GQE6"/>
<keyword evidence="4" id="KW-0678">Repressor</keyword>
<organism evidence="19 20">
    <name type="scientific">Tectimicrobiota bacterium</name>
    <dbReference type="NCBI Taxonomy" id="2528274"/>
    <lineage>
        <taxon>Bacteria</taxon>
        <taxon>Pseudomonadati</taxon>
        <taxon>Nitrospinota/Tectimicrobiota group</taxon>
        <taxon>Candidatus Tectimicrobiota</taxon>
    </lineage>
</organism>
<dbReference type="GO" id="GO:0043565">
    <property type="term" value="F:sequence-specific DNA binding"/>
    <property type="evidence" value="ECO:0007669"/>
    <property type="project" value="InterPro"/>
</dbReference>
<dbReference type="InterPro" id="IPR002197">
    <property type="entry name" value="HTH_Fis"/>
</dbReference>
<protein>
    <recommendedName>
        <fullName evidence="2">DNA-binding transcriptional regulator NtrC</fullName>
    </recommendedName>
    <alternativeName>
        <fullName evidence="14">Nitrogen regulation protein NR(I)</fullName>
    </alternativeName>
    <alternativeName>
        <fullName evidence="15">Nitrogen regulator I</fullName>
    </alternativeName>
</protein>
<dbReference type="CDD" id="cd00009">
    <property type="entry name" value="AAA"/>
    <property type="match status" value="1"/>
</dbReference>
<dbReference type="PROSITE" id="PS50045">
    <property type="entry name" value="SIGMA54_INTERACT_4"/>
    <property type="match status" value="1"/>
</dbReference>
<evidence type="ECO:0000256" key="5">
    <source>
        <dbReference type="ARBA" id="ARBA00022553"/>
    </source>
</evidence>
<dbReference type="InterPro" id="IPR011006">
    <property type="entry name" value="CheY-like_superfamily"/>
</dbReference>
<dbReference type="FunFam" id="1.10.8.60:FF:000014">
    <property type="entry name" value="DNA-binding transcriptional regulator NtrC"/>
    <property type="match status" value="1"/>
</dbReference>
<evidence type="ECO:0000256" key="1">
    <source>
        <dbReference type="ARBA" id="ARBA00004496"/>
    </source>
</evidence>
<keyword evidence="13" id="KW-0535">Nitrogen fixation</keyword>
<dbReference type="InterPro" id="IPR001789">
    <property type="entry name" value="Sig_transdc_resp-reg_receiver"/>
</dbReference>
<keyword evidence="11" id="KW-0010">Activator</keyword>
<evidence type="ECO:0000256" key="12">
    <source>
        <dbReference type="ARBA" id="ARBA00023163"/>
    </source>
</evidence>
<comment type="caution">
    <text evidence="19">The sequence shown here is derived from an EMBL/GenBank/DDBJ whole genome shotgun (WGS) entry which is preliminary data.</text>
</comment>
<dbReference type="FunFam" id="3.40.50.2300:FF:000018">
    <property type="entry name" value="DNA-binding transcriptional regulator NtrC"/>
    <property type="match status" value="1"/>
</dbReference>
<dbReference type="SMART" id="SM00448">
    <property type="entry name" value="REC"/>
    <property type="match status" value="1"/>
</dbReference>
<dbReference type="GO" id="GO:0005524">
    <property type="term" value="F:ATP binding"/>
    <property type="evidence" value="ECO:0007669"/>
    <property type="project" value="UniProtKB-KW"/>
</dbReference>
<keyword evidence="5 16" id="KW-0597">Phosphoprotein</keyword>
<dbReference type="Pfam" id="PF00072">
    <property type="entry name" value="Response_reg"/>
    <property type="match status" value="1"/>
</dbReference>
<keyword evidence="6" id="KW-0547">Nucleotide-binding</keyword>
<gene>
    <name evidence="19" type="ORF">HYY65_07950</name>
</gene>
<dbReference type="Gene3D" id="3.40.50.300">
    <property type="entry name" value="P-loop containing nucleotide triphosphate hydrolases"/>
    <property type="match status" value="1"/>
</dbReference>
<dbReference type="Pfam" id="PF02954">
    <property type="entry name" value="HTH_8"/>
    <property type="match status" value="1"/>
</dbReference>
<dbReference type="InterPro" id="IPR025943">
    <property type="entry name" value="Sigma_54_int_dom_ATP-bd_2"/>
</dbReference>
<feature type="domain" description="Sigma-54 factor interaction" evidence="17">
    <location>
        <begin position="146"/>
        <end position="375"/>
    </location>
</feature>
<proteinExistence type="predicted"/>
<feature type="domain" description="Response regulatory" evidence="18">
    <location>
        <begin position="7"/>
        <end position="121"/>
    </location>
</feature>
<dbReference type="InterPro" id="IPR025662">
    <property type="entry name" value="Sigma_54_int_dom_ATP-bd_1"/>
</dbReference>
<keyword evidence="9" id="KW-0805">Transcription regulation</keyword>
<evidence type="ECO:0000256" key="2">
    <source>
        <dbReference type="ARBA" id="ARBA00019059"/>
    </source>
</evidence>
<keyword evidence="3" id="KW-0963">Cytoplasm</keyword>
<dbReference type="InterPro" id="IPR002078">
    <property type="entry name" value="Sigma_54_int"/>
</dbReference>
<evidence type="ECO:0000256" key="14">
    <source>
        <dbReference type="ARBA" id="ARBA00029881"/>
    </source>
</evidence>
<evidence type="ECO:0000256" key="6">
    <source>
        <dbReference type="ARBA" id="ARBA00022741"/>
    </source>
</evidence>
<dbReference type="EMBL" id="JACPSX010000150">
    <property type="protein sequence ID" value="MBI3014972.1"/>
    <property type="molecule type" value="Genomic_DNA"/>
</dbReference>
<evidence type="ECO:0000256" key="9">
    <source>
        <dbReference type="ARBA" id="ARBA00023015"/>
    </source>
</evidence>
<sequence>MERDAERILVVDDEESLRWVLKRGLEKKECAVDLAASAEEAVALLEQHAYAMAFVDIRMPGMDGLQLLDQVRGRFADLLVVIMTAQNTMENAVAAMKKGAFDYLVKPFDLDEVYLLLEKMREITALRGQLASVTRELREKSGIGQIVGKSSAMQEVFKLIGKVAESDVTVLITGESGTGKEIITRAIHYNSRRIGRPFVVVNCAAIPSGLLESELFGHEKGAFTGATAMKEGKFERAHGGTLFLDEVAEMDRDLQAKFLRVLQEKEFERVGGKETIRVDVRIIAATSRDLEAECRQGRFREDLYYRLKVLPIHLPPLRERREDIPLLVDYFLSRFAEESGTGMKLMSPQAMSLLESHHWLGNVRELENVVKRAALLTTSSTILPEHLPDLLGSSGTRGGTGPFPSLEDLLESRLAEFVGEMCSNKKGDLYSVLLRRFERPLLRLVLRETQGNQMRAAQVLGINRNTLRKKILELGLNPKGGTEP</sequence>
<evidence type="ECO:0000256" key="7">
    <source>
        <dbReference type="ARBA" id="ARBA00022840"/>
    </source>
</evidence>
<evidence type="ECO:0000313" key="20">
    <source>
        <dbReference type="Proteomes" id="UP000741360"/>
    </source>
</evidence>
<accession>A0A932GQE6</accession>
<evidence type="ECO:0000259" key="18">
    <source>
        <dbReference type="PROSITE" id="PS50110"/>
    </source>
</evidence>
<dbReference type="PRINTS" id="PR01590">
    <property type="entry name" value="HTHFIS"/>
</dbReference>
<evidence type="ECO:0000256" key="10">
    <source>
        <dbReference type="ARBA" id="ARBA00023125"/>
    </source>
</evidence>
<dbReference type="SMART" id="SM00382">
    <property type="entry name" value="AAA"/>
    <property type="match status" value="1"/>
</dbReference>
<comment type="subcellular location">
    <subcellularLocation>
        <location evidence="1">Cytoplasm</location>
    </subcellularLocation>
</comment>
<name>A0A932GQE6_UNCTE</name>
<evidence type="ECO:0000256" key="4">
    <source>
        <dbReference type="ARBA" id="ARBA00022491"/>
    </source>
</evidence>
<reference evidence="19" key="1">
    <citation type="submission" date="2020-07" db="EMBL/GenBank/DDBJ databases">
        <title>Huge and variable diversity of episymbiotic CPR bacteria and DPANN archaea in groundwater ecosystems.</title>
        <authorList>
            <person name="He C.Y."/>
            <person name="Keren R."/>
            <person name="Whittaker M."/>
            <person name="Farag I.F."/>
            <person name="Doudna J."/>
            <person name="Cate J.H.D."/>
            <person name="Banfield J.F."/>
        </authorList>
    </citation>
    <scope>NUCLEOTIDE SEQUENCE</scope>
    <source>
        <strain evidence="19">NC_groundwater_717_Ag_S-0.2um_59_8</strain>
    </source>
</reference>
<dbReference type="Pfam" id="PF00158">
    <property type="entry name" value="Sigma54_activat"/>
    <property type="match status" value="1"/>
</dbReference>
<dbReference type="InterPro" id="IPR003593">
    <property type="entry name" value="AAA+_ATPase"/>
</dbReference>
<evidence type="ECO:0000256" key="11">
    <source>
        <dbReference type="ARBA" id="ARBA00023159"/>
    </source>
</evidence>
<evidence type="ECO:0000256" key="13">
    <source>
        <dbReference type="ARBA" id="ARBA00023231"/>
    </source>
</evidence>
<dbReference type="PANTHER" id="PTHR32071:SF95">
    <property type="entry name" value="DNA-BINDING TRANSCRIPTIONAL REGULATOR NTRC"/>
    <property type="match status" value="1"/>
</dbReference>
<dbReference type="InterPro" id="IPR009057">
    <property type="entry name" value="Homeodomain-like_sf"/>
</dbReference>
<evidence type="ECO:0000256" key="3">
    <source>
        <dbReference type="ARBA" id="ARBA00022490"/>
    </source>
</evidence>